<gene>
    <name evidence="1" type="ordered locus">MTR_4g132060</name>
</gene>
<dbReference type="EnsemblPlants" id="AES92623">
    <property type="protein sequence ID" value="AES92623"/>
    <property type="gene ID" value="MTR_4g132060"/>
</dbReference>
<dbReference type="AlphaFoldDB" id="G7JJ66"/>
<dbReference type="Proteomes" id="UP000002051">
    <property type="component" value="Chromosome 4"/>
</dbReference>
<keyword evidence="3" id="KW-1185">Reference proteome</keyword>
<reference evidence="1 3" key="1">
    <citation type="journal article" date="2011" name="Nature">
        <title>The Medicago genome provides insight into the evolution of rhizobial symbioses.</title>
        <authorList>
            <person name="Young N.D."/>
            <person name="Debelle F."/>
            <person name="Oldroyd G.E."/>
            <person name="Geurts R."/>
            <person name="Cannon S.B."/>
            <person name="Udvardi M.K."/>
            <person name="Benedito V.A."/>
            <person name="Mayer K.F."/>
            <person name="Gouzy J."/>
            <person name="Schoof H."/>
            <person name="Van de Peer Y."/>
            <person name="Proost S."/>
            <person name="Cook D.R."/>
            <person name="Meyers B.C."/>
            <person name="Spannagl M."/>
            <person name="Cheung F."/>
            <person name="De Mita S."/>
            <person name="Krishnakumar V."/>
            <person name="Gundlach H."/>
            <person name="Zhou S."/>
            <person name="Mudge J."/>
            <person name="Bharti A.K."/>
            <person name="Murray J.D."/>
            <person name="Naoumkina M.A."/>
            <person name="Rosen B."/>
            <person name="Silverstein K.A."/>
            <person name="Tang H."/>
            <person name="Rombauts S."/>
            <person name="Zhao P.X."/>
            <person name="Zhou P."/>
            <person name="Barbe V."/>
            <person name="Bardou P."/>
            <person name="Bechner M."/>
            <person name="Bellec A."/>
            <person name="Berger A."/>
            <person name="Berges H."/>
            <person name="Bidwell S."/>
            <person name="Bisseling T."/>
            <person name="Choisne N."/>
            <person name="Couloux A."/>
            <person name="Denny R."/>
            <person name="Deshpande S."/>
            <person name="Dai X."/>
            <person name="Doyle J.J."/>
            <person name="Dudez A.M."/>
            <person name="Farmer A.D."/>
            <person name="Fouteau S."/>
            <person name="Franken C."/>
            <person name="Gibelin C."/>
            <person name="Gish J."/>
            <person name="Goldstein S."/>
            <person name="Gonzalez A.J."/>
            <person name="Green P.J."/>
            <person name="Hallab A."/>
            <person name="Hartog M."/>
            <person name="Hua A."/>
            <person name="Humphray S.J."/>
            <person name="Jeong D.H."/>
            <person name="Jing Y."/>
            <person name="Jocker A."/>
            <person name="Kenton S.M."/>
            <person name="Kim D.J."/>
            <person name="Klee K."/>
            <person name="Lai H."/>
            <person name="Lang C."/>
            <person name="Lin S."/>
            <person name="Macmil S.L."/>
            <person name="Magdelenat G."/>
            <person name="Matthews L."/>
            <person name="McCorrison J."/>
            <person name="Monaghan E.L."/>
            <person name="Mun J.H."/>
            <person name="Najar F.Z."/>
            <person name="Nicholson C."/>
            <person name="Noirot C."/>
            <person name="O'Bleness M."/>
            <person name="Paule C.R."/>
            <person name="Poulain J."/>
            <person name="Prion F."/>
            <person name="Qin B."/>
            <person name="Qu C."/>
            <person name="Retzel E.F."/>
            <person name="Riddle C."/>
            <person name="Sallet E."/>
            <person name="Samain S."/>
            <person name="Samson N."/>
            <person name="Sanders I."/>
            <person name="Saurat O."/>
            <person name="Scarpelli C."/>
            <person name="Schiex T."/>
            <person name="Segurens B."/>
            <person name="Severin A.J."/>
            <person name="Sherrier D.J."/>
            <person name="Shi R."/>
            <person name="Sims S."/>
            <person name="Singer S.R."/>
            <person name="Sinharoy S."/>
            <person name="Sterck L."/>
            <person name="Viollet A."/>
            <person name="Wang B.B."/>
            <person name="Wang K."/>
            <person name="Wang M."/>
            <person name="Wang X."/>
            <person name="Warfsmann J."/>
            <person name="Weissenbach J."/>
            <person name="White D.D."/>
            <person name="White J.D."/>
            <person name="Wiley G.B."/>
            <person name="Wincker P."/>
            <person name="Xing Y."/>
            <person name="Yang L."/>
            <person name="Yao Z."/>
            <person name="Ying F."/>
            <person name="Zhai J."/>
            <person name="Zhou L."/>
            <person name="Zuber A."/>
            <person name="Denarie J."/>
            <person name="Dixon R.A."/>
            <person name="May G.D."/>
            <person name="Schwartz D.C."/>
            <person name="Rogers J."/>
            <person name="Quetier F."/>
            <person name="Town C.D."/>
            <person name="Roe B.A."/>
        </authorList>
    </citation>
    <scope>NUCLEOTIDE SEQUENCE [LARGE SCALE GENOMIC DNA]</scope>
    <source>
        <strain evidence="1">A17</strain>
        <strain evidence="2 3">cv. Jemalong A17</strain>
    </source>
</reference>
<name>G7JJ66_MEDTR</name>
<proteinExistence type="predicted"/>
<evidence type="ECO:0000313" key="2">
    <source>
        <dbReference type="EnsemblPlants" id="AES92623"/>
    </source>
</evidence>
<dbReference type="EMBL" id="CM001220">
    <property type="protein sequence ID" value="AES92623.1"/>
    <property type="molecule type" value="Genomic_DNA"/>
</dbReference>
<reference evidence="1 3" key="2">
    <citation type="journal article" date="2014" name="BMC Genomics">
        <title>An improved genome release (version Mt4.0) for the model legume Medicago truncatula.</title>
        <authorList>
            <person name="Tang H."/>
            <person name="Krishnakumar V."/>
            <person name="Bidwell S."/>
            <person name="Rosen B."/>
            <person name="Chan A."/>
            <person name="Zhou S."/>
            <person name="Gentzbittel L."/>
            <person name="Childs K.L."/>
            <person name="Yandell M."/>
            <person name="Gundlach H."/>
            <person name="Mayer K.F."/>
            <person name="Schwartz D.C."/>
            <person name="Town C.D."/>
        </authorList>
    </citation>
    <scope>GENOME REANNOTATION</scope>
    <source>
        <strain evidence="2 3">cv. Jemalong A17</strain>
    </source>
</reference>
<dbReference type="PaxDb" id="3880-AES92623"/>
<accession>G7JJ66</accession>
<organism evidence="1 3">
    <name type="scientific">Medicago truncatula</name>
    <name type="common">Barrel medic</name>
    <name type="synonym">Medicago tribuloides</name>
    <dbReference type="NCBI Taxonomy" id="3880"/>
    <lineage>
        <taxon>Eukaryota</taxon>
        <taxon>Viridiplantae</taxon>
        <taxon>Streptophyta</taxon>
        <taxon>Embryophyta</taxon>
        <taxon>Tracheophyta</taxon>
        <taxon>Spermatophyta</taxon>
        <taxon>Magnoliopsida</taxon>
        <taxon>eudicotyledons</taxon>
        <taxon>Gunneridae</taxon>
        <taxon>Pentapetalae</taxon>
        <taxon>rosids</taxon>
        <taxon>fabids</taxon>
        <taxon>Fabales</taxon>
        <taxon>Fabaceae</taxon>
        <taxon>Papilionoideae</taxon>
        <taxon>50 kb inversion clade</taxon>
        <taxon>NPAAA clade</taxon>
        <taxon>Hologalegina</taxon>
        <taxon>IRL clade</taxon>
        <taxon>Trifolieae</taxon>
        <taxon>Medicago</taxon>
    </lineage>
</organism>
<evidence type="ECO:0000313" key="3">
    <source>
        <dbReference type="Proteomes" id="UP000002051"/>
    </source>
</evidence>
<sequence length="117" mass="13506">MSVACFRGKVFSVKIRLTDYPHNPIPTFQYVNISNFNINIIDVSQGLKATIYPDNVEILTYLASIYYDLVRCFYQFVQSRKQLSCFQNEKEPSKGINLNEILSNGIEYIEILPKGIE</sequence>
<dbReference type="HOGENOM" id="CLU_2088428_0_0_1"/>
<evidence type="ECO:0000313" key="1">
    <source>
        <dbReference type="EMBL" id="AES92623.1"/>
    </source>
</evidence>
<protein>
    <submittedName>
        <fullName evidence="1 2">Uncharacterized protein</fullName>
    </submittedName>
</protein>
<reference evidence="2" key="3">
    <citation type="submission" date="2015-04" db="UniProtKB">
        <authorList>
            <consortium name="EnsemblPlants"/>
        </authorList>
    </citation>
    <scope>IDENTIFICATION</scope>
    <source>
        <strain evidence="2">cv. Jemalong A17</strain>
    </source>
</reference>